<keyword evidence="8" id="KW-0963">Cytoplasm</keyword>
<dbReference type="GO" id="GO:0006633">
    <property type="term" value="P:fatty acid biosynthetic process"/>
    <property type="evidence" value="ECO:0007669"/>
    <property type="project" value="UniProtKB-UniRule"/>
</dbReference>
<dbReference type="EMBL" id="FOIM01000002">
    <property type="protein sequence ID" value="SET13538.1"/>
    <property type="molecule type" value="Genomic_DNA"/>
</dbReference>
<dbReference type="GO" id="GO:0005737">
    <property type="term" value="C:cytoplasm"/>
    <property type="evidence" value="ECO:0007669"/>
    <property type="project" value="UniProtKB-SubCell"/>
</dbReference>
<comment type="function">
    <text evidence="8">Transfers the 4'-phosphopantetheine moiety from coenzyme A to a Ser of acyl-carrier-protein.</text>
</comment>
<dbReference type="RefSeq" id="WP_092360854.1">
    <property type="nucleotide sequence ID" value="NZ_CAKXUV010000052.1"/>
</dbReference>
<organism evidence="10 11">
    <name type="scientific">Enterocloster lavalensis</name>
    <dbReference type="NCBI Taxonomy" id="460384"/>
    <lineage>
        <taxon>Bacteria</taxon>
        <taxon>Bacillati</taxon>
        <taxon>Bacillota</taxon>
        <taxon>Clostridia</taxon>
        <taxon>Lachnospirales</taxon>
        <taxon>Lachnospiraceae</taxon>
        <taxon>Enterocloster</taxon>
    </lineage>
</organism>
<comment type="similarity">
    <text evidence="8">Belongs to the P-Pant transferase superfamily. AcpS family.</text>
</comment>
<comment type="cofactor">
    <cofactor evidence="8">
        <name>Mg(2+)</name>
        <dbReference type="ChEBI" id="CHEBI:18420"/>
    </cofactor>
</comment>
<feature type="binding site" evidence="8">
    <location>
        <position position="52"/>
    </location>
    <ligand>
        <name>Mg(2+)</name>
        <dbReference type="ChEBI" id="CHEBI:18420"/>
    </ligand>
</feature>
<keyword evidence="5 8" id="KW-0460">Magnesium</keyword>
<keyword evidence="7 8" id="KW-0275">Fatty acid biosynthesis</keyword>
<evidence type="ECO:0000313" key="10">
    <source>
        <dbReference type="EMBL" id="SET13538.1"/>
    </source>
</evidence>
<keyword evidence="6 8" id="KW-0443">Lipid metabolism</keyword>
<sequence length="130" mass="14110">MILGVGTDLVEIDRVRKACERDSFVVRTFTELERRQAGDKISRFAGSFAVKEAVAKALGTGFRAFMPIDIEVARDELGKPYVNLYRGARALAHELGVERIEVSISNTAEHAMAFAVAEGAPRAGEKEVGG</sequence>
<dbReference type="STRING" id="460384.SAMN05216313_102255"/>
<dbReference type="InterPro" id="IPR037143">
    <property type="entry name" value="4-PPantetheinyl_Trfase_dom_sf"/>
</dbReference>
<dbReference type="NCBIfam" id="TIGR00516">
    <property type="entry name" value="acpS"/>
    <property type="match status" value="1"/>
</dbReference>
<gene>
    <name evidence="8" type="primary">acpS</name>
    <name evidence="10" type="ORF">SAMN05216313_102255</name>
</gene>
<evidence type="ECO:0000256" key="6">
    <source>
        <dbReference type="ARBA" id="ARBA00023098"/>
    </source>
</evidence>
<keyword evidence="11" id="KW-1185">Reference proteome</keyword>
<evidence type="ECO:0000256" key="4">
    <source>
        <dbReference type="ARBA" id="ARBA00022832"/>
    </source>
</evidence>
<reference evidence="11" key="1">
    <citation type="submission" date="2016-10" db="EMBL/GenBank/DDBJ databases">
        <authorList>
            <person name="Varghese N."/>
            <person name="Submissions S."/>
        </authorList>
    </citation>
    <scope>NUCLEOTIDE SEQUENCE [LARGE SCALE GENOMIC DNA]</scope>
    <source>
        <strain evidence="11">NLAE-zl-G277</strain>
    </source>
</reference>
<keyword evidence="3 8" id="KW-0479">Metal-binding</keyword>
<accession>A0A1I0C3E1</accession>
<feature type="domain" description="4'-phosphopantetheinyl transferase" evidence="9">
    <location>
        <begin position="4"/>
        <end position="113"/>
    </location>
</feature>
<evidence type="ECO:0000256" key="7">
    <source>
        <dbReference type="ARBA" id="ARBA00023160"/>
    </source>
</evidence>
<dbReference type="Proteomes" id="UP000198508">
    <property type="component" value="Unassembled WGS sequence"/>
</dbReference>
<dbReference type="Gene3D" id="3.90.470.20">
    <property type="entry name" value="4'-phosphopantetheinyl transferase domain"/>
    <property type="match status" value="1"/>
</dbReference>
<dbReference type="EC" id="2.7.8.7" evidence="8"/>
<dbReference type="InterPro" id="IPR004568">
    <property type="entry name" value="Ppantetheine-prot_Trfase_dom"/>
</dbReference>
<dbReference type="GO" id="GO:0000287">
    <property type="term" value="F:magnesium ion binding"/>
    <property type="evidence" value="ECO:0007669"/>
    <property type="project" value="UniProtKB-UniRule"/>
</dbReference>
<name>A0A1I0C3E1_9FIRM</name>
<dbReference type="AlphaFoldDB" id="A0A1I0C3E1"/>
<evidence type="ECO:0000256" key="5">
    <source>
        <dbReference type="ARBA" id="ARBA00022842"/>
    </source>
</evidence>
<proteinExistence type="inferred from homology"/>
<evidence type="ECO:0000256" key="3">
    <source>
        <dbReference type="ARBA" id="ARBA00022723"/>
    </source>
</evidence>
<feature type="binding site" evidence="8">
    <location>
        <position position="8"/>
    </location>
    <ligand>
        <name>Mg(2+)</name>
        <dbReference type="ChEBI" id="CHEBI:18420"/>
    </ligand>
</feature>
<keyword evidence="1 8" id="KW-0444">Lipid biosynthesis</keyword>
<comment type="subcellular location">
    <subcellularLocation>
        <location evidence="8">Cytoplasm</location>
    </subcellularLocation>
</comment>
<dbReference type="NCBIfam" id="TIGR00556">
    <property type="entry name" value="pantethn_trn"/>
    <property type="match status" value="1"/>
</dbReference>
<evidence type="ECO:0000256" key="2">
    <source>
        <dbReference type="ARBA" id="ARBA00022679"/>
    </source>
</evidence>
<comment type="catalytic activity">
    <reaction evidence="8">
        <text>apo-[ACP] + CoA = holo-[ACP] + adenosine 3',5'-bisphosphate + H(+)</text>
        <dbReference type="Rhea" id="RHEA:12068"/>
        <dbReference type="Rhea" id="RHEA-COMP:9685"/>
        <dbReference type="Rhea" id="RHEA-COMP:9690"/>
        <dbReference type="ChEBI" id="CHEBI:15378"/>
        <dbReference type="ChEBI" id="CHEBI:29999"/>
        <dbReference type="ChEBI" id="CHEBI:57287"/>
        <dbReference type="ChEBI" id="CHEBI:58343"/>
        <dbReference type="ChEBI" id="CHEBI:64479"/>
        <dbReference type="EC" id="2.7.8.7"/>
    </reaction>
</comment>
<dbReference type="InterPro" id="IPR002582">
    <property type="entry name" value="ACPS"/>
</dbReference>
<dbReference type="HAMAP" id="MF_00101">
    <property type="entry name" value="AcpS"/>
    <property type="match status" value="1"/>
</dbReference>
<evidence type="ECO:0000256" key="8">
    <source>
        <dbReference type="HAMAP-Rule" id="MF_00101"/>
    </source>
</evidence>
<dbReference type="GO" id="GO:0008897">
    <property type="term" value="F:holo-[acyl-carrier-protein] synthase activity"/>
    <property type="evidence" value="ECO:0007669"/>
    <property type="project" value="UniProtKB-UniRule"/>
</dbReference>
<dbReference type="InterPro" id="IPR008278">
    <property type="entry name" value="4-PPantetheinyl_Trfase_dom"/>
</dbReference>
<dbReference type="Pfam" id="PF01648">
    <property type="entry name" value="ACPS"/>
    <property type="match status" value="1"/>
</dbReference>
<evidence type="ECO:0000256" key="1">
    <source>
        <dbReference type="ARBA" id="ARBA00022516"/>
    </source>
</evidence>
<keyword evidence="4 8" id="KW-0276">Fatty acid metabolism</keyword>
<keyword evidence="2 8" id="KW-0808">Transferase</keyword>
<evidence type="ECO:0000259" key="9">
    <source>
        <dbReference type="Pfam" id="PF01648"/>
    </source>
</evidence>
<evidence type="ECO:0000313" key="11">
    <source>
        <dbReference type="Proteomes" id="UP000198508"/>
    </source>
</evidence>
<dbReference type="SUPFAM" id="SSF56214">
    <property type="entry name" value="4'-phosphopantetheinyl transferase"/>
    <property type="match status" value="1"/>
</dbReference>
<protein>
    <recommendedName>
        <fullName evidence="8">Holo-[acyl-carrier-protein] synthase</fullName>
        <shortName evidence="8">Holo-ACP synthase</shortName>
        <ecNumber evidence="8">2.7.8.7</ecNumber>
    </recommendedName>
    <alternativeName>
        <fullName evidence="8">4'-phosphopantetheinyl transferase AcpS</fullName>
    </alternativeName>
</protein>